<dbReference type="RefSeq" id="WP_023946920.1">
    <property type="nucleotide sequence ID" value="NZ_BASD01000005.1"/>
</dbReference>
<comment type="caution">
    <text evidence="3">The sequence shown here is derived from an EMBL/GenBank/DDBJ whole genome shotgun (WGS) entry which is preliminary data.</text>
</comment>
<keyword evidence="1" id="KW-0255">Endonuclease</keyword>
<comment type="catalytic activity">
    <reaction evidence="1">
        <text>Endonucleolytic cleavage of DNA to give specific double-stranded fragments with terminal 5'-phosphates.</text>
        <dbReference type="EC" id="3.1.21.4"/>
    </reaction>
</comment>
<name>T1DVA0_9HELI</name>
<dbReference type="eggNOG" id="ENOG502Z7V5">
    <property type="taxonomic scope" value="Bacteria"/>
</dbReference>
<dbReference type="InterPro" id="IPR011335">
    <property type="entry name" value="Restrct_endonuc-II-like"/>
</dbReference>
<sequence length="276" mass="32429">MRNRLDFEKFITTLRSSNRTLSFYVDWQKCLKNRDEISISLNHLNFLLGKEKTELKQNITTLFKEYPKAFECLHIILSVRDEKDILFDEFGRQRALNSYFSSIEGIYTFICESGLAEIFADKKIKDLNDFVFGIEVGLDSNARKQRSGKIMENLIAQIFTKANLYFKEQVNIKDFSDLHKAFGDDIKKFDFVIFAEQKSYFIECNFYSVGGSKLNETSRAYQDLAPKFENFSNYEFIWITDGRGWLSAKNKLQEAYKSVEIYNLNNIQDFISKIKK</sequence>
<feature type="domain" description="Restriction endonuclease type II DpnII-like" evidence="2">
    <location>
        <begin position="6"/>
        <end position="271"/>
    </location>
</feature>
<organism evidence="3 4">
    <name type="scientific">Helicobacter fennelliae MRY12-0050</name>
    <dbReference type="NCBI Taxonomy" id="1325130"/>
    <lineage>
        <taxon>Bacteria</taxon>
        <taxon>Pseudomonadati</taxon>
        <taxon>Campylobacterota</taxon>
        <taxon>Epsilonproteobacteria</taxon>
        <taxon>Campylobacterales</taxon>
        <taxon>Helicobacteraceae</taxon>
        <taxon>Helicobacter</taxon>
    </lineage>
</organism>
<comment type="similarity">
    <text evidence="1">Belongs to the DpnII type II restriction endonuclease family.</text>
</comment>
<proteinExistence type="inferred from homology"/>
<dbReference type="PIRSF" id="PIRSF016080">
    <property type="entry name" value="Restrict_endonuc_II_DpmII"/>
    <property type="match status" value="1"/>
</dbReference>
<dbReference type="STRING" id="1325130.HFN_2295"/>
<comment type="function">
    <text evidence="1">A P subtype restriction enzyme that recognizes the double-stranded unmethylated sequence 5'-GATC-3'.</text>
</comment>
<keyword evidence="1" id="KW-0540">Nuclease</keyword>
<keyword evidence="1" id="KW-0680">Restriction system</keyword>
<evidence type="ECO:0000313" key="4">
    <source>
        <dbReference type="Proteomes" id="UP000018143"/>
    </source>
</evidence>
<dbReference type="REBASE" id="70198">
    <property type="entry name" value="Hfe50ORF2294P"/>
</dbReference>
<accession>T1DVA0</accession>
<dbReference type="GO" id="GO:0009036">
    <property type="term" value="F:type II site-specific deoxyribonuclease activity"/>
    <property type="evidence" value="ECO:0007669"/>
    <property type="project" value="UniProtKB-UniRule"/>
</dbReference>
<dbReference type="EMBL" id="BASD01000005">
    <property type="protein sequence ID" value="GAD18367.1"/>
    <property type="molecule type" value="Genomic_DNA"/>
</dbReference>
<reference evidence="3 4" key="1">
    <citation type="journal article" date="2013" name="Genome Announc.">
        <title>Draft Genome Sequence of Helicobacter fennelliae Strain MRY12-0050, Isolated from a Bacteremia Patient.</title>
        <authorList>
            <person name="Rimbara E."/>
            <person name="Matsui M."/>
            <person name="Mori S."/>
            <person name="Suzuki S."/>
            <person name="Suzuki M."/>
            <person name="Kim H."/>
            <person name="Sekizuka T."/>
            <person name="Kuroda M."/>
            <person name="Shibayama K."/>
        </authorList>
    </citation>
    <scope>NUCLEOTIDE SEQUENCE [LARGE SCALE GENOMIC DNA]</scope>
    <source>
        <strain evidence="3 4">MRY12-0050</strain>
    </source>
</reference>
<dbReference type="EC" id="3.1.21.4" evidence="1"/>
<dbReference type="GO" id="GO:0009307">
    <property type="term" value="P:DNA restriction-modification system"/>
    <property type="evidence" value="ECO:0007669"/>
    <property type="project" value="UniProtKB-UniRule"/>
</dbReference>
<protein>
    <recommendedName>
        <fullName evidence="1">Type-2 restriction enzyme</fullName>
        <ecNumber evidence="1">3.1.21.4</ecNumber>
    </recommendedName>
</protein>
<evidence type="ECO:0000256" key="1">
    <source>
        <dbReference type="PIRNR" id="PIRNR016080"/>
    </source>
</evidence>
<keyword evidence="1 3" id="KW-0378">Hydrolase</keyword>
<keyword evidence="4" id="KW-1185">Reference proteome</keyword>
<evidence type="ECO:0000313" key="3">
    <source>
        <dbReference type="EMBL" id="GAD18367.1"/>
    </source>
</evidence>
<dbReference type="SUPFAM" id="SSF52980">
    <property type="entry name" value="Restriction endonuclease-like"/>
    <property type="match status" value="1"/>
</dbReference>
<dbReference type="OrthoDB" id="9771872at2"/>
<dbReference type="InterPro" id="IPR021191">
    <property type="entry name" value="Restrct_endonuc_II_DpnII"/>
</dbReference>
<dbReference type="GO" id="GO:0003677">
    <property type="term" value="F:DNA binding"/>
    <property type="evidence" value="ECO:0007669"/>
    <property type="project" value="UniProtKB-UniRule"/>
</dbReference>
<gene>
    <name evidence="3" type="ORF">HFN_2295</name>
</gene>
<evidence type="ECO:0000259" key="2">
    <source>
        <dbReference type="Pfam" id="PF04556"/>
    </source>
</evidence>
<dbReference type="Gene3D" id="3.40.91.80">
    <property type="match status" value="1"/>
</dbReference>
<dbReference type="Proteomes" id="UP000018143">
    <property type="component" value="Unassembled WGS sequence"/>
</dbReference>
<dbReference type="Pfam" id="PF04556">
    <property type="entry name" value="DpnII"/>
    <property type="match status" value="1"/>
</dbReference>
<dbReference type="InterPro" id="IPR007637">
    <property type="entry name" value="Restrct_endonuc_II_DpnII-like"/>
</dbReference>
<dbReference type="AlphaFoldDB" id="T1DVA0"/>
<dbReference type="InterPro" id="IPR038365">
    <property type="entry name" value="EcoRII_C_sf"/>
</dbReference>